<dbReference type="Proteomes" id="UP000708148">
    <property type="component" value="Unassembled WGS sequence"/>
</dbReference>
<accession>A0A8S1ITE0</accession>
<protein>
    <submittedName>
        <fullName evidence="1">Uncharacterized protein</fullName>
    </submittedName>
</protein>
<comment type="caution">
    <text evidence="1">The sequence shown here is derived from an EMBL/GenBank/DDBJ whole genome shotgun (WGS) entry which is preliminary data.</text>
</comment>
<reference evidence="1" key="1">
    <citation type="submission" date="2020-12" db="EMBL/GenBank/DDBJ databases">
        <authorList>
            <person name="Iha C."/>
        </authorList>
    </citation>
    <scope>NUCLEOTIDE SEQUENCE</scope>
</reference>
<dbReference type="AlphaFoldDB" id="A0A8S1ITE0"/>
<name>A0A8S1ITE0_9CHLO</name>
<gene>
    <name evidence="1" type="ORF">OSTQU699_LOCUS3654</name>
</gene>
<proteinExistence type="predicted"/>
<dbReference type="EMBL" id="CAJHUC010000807">
    <property type="protein sequence ID" value="CAD7698293.1"/>
    <property type="molecule type" value="Genomic_DNA"/>
</dbReference>
<evidence type="ECO:0000313" key="1">
    <source>
        <dbReference type="EMBL" id="CAD7698293.1"/>
    </source>
</evidence>
<sequence length="233" mass="25917">MFMEALQWSVCATSVESLDTLFNDLEQLGAARPPTRCYKREEIANQIQAIVDGGKETGKDVVTKAFLAGQYEEVIGTEFYATTMDGKSTLGKMSFKNWKPLDAVTVIDSSVNNRGEVGSSQEYRTEANFTFTESGMKGKSSLIGSYRLDEEDPSKIIVQFAAVRLGPGSSDPADVKAWKEFLGPHNPTMDEDGFVVTPFEKGPQAWLQFIYMDKDVQCFESQNGTFHMLKRLS</sequence>
<keyword evidence="2" id="KW-1185">Reference proteome</keyword>
<organism evidence="1 2">
    <name type="scientific">Ostreobium quekettii</name>
    <dbReference type="NCBI Taxonomy" id="121088"/>
    <lineage>
        <taxon>Eukaryota</taxon>
        <taxon>Viridiplantae</taxon>
        <taxon>Chlorophyta</taxon>
        <taxon>core chlorophytes</taxon>
        <taxon>Ulvophyceae</taxon>
        <taxon>TCBD clade</taxon>
        <taxon>Bryopsidales</taxon>
        <taxon>Ostreobineae</taxon>
        <taxon>Ostreobiaceae</taxon>
        <taxon>Ostreobium</taxon>
    </lineage>
</organism>
<evidence type="ECO:0000313" key="2">
    <source>
        <dbReference type="Proteomes" id="UP000708148"/>
    </source>
</evidence>